<reference evidence="2" key="1">
    <citation type="submission" date="2011-05" db="EMBL/GenBank/DDBJ databases">
        <title>Complete sequence of Desulfotomaculum kuznetsovii DSM 6115.</title>
        <authorList>
            <person name="Lucas S."/>
            <person name="Han J."/>
            <person name="Lapidus A."/>
            <person name="Cheng J.-F."/>
            <person name="Goodwin L."/>
            <person name="Pitluck S."/>
            <person name="Peters L."/>
            <person name="Mikhailova N."/>
            <person name="Lu M."/>
            <person name="Saunders E."/>
            <person name="Han C."/>
            <person name="Tapia R."/>
            <person name="Land M."/>
            <person name="Hauser L."/>
            <person name="Kyrpides N."/>
            <person name="Ivanova N."/>
            <person name="Pagani I."/>
            <person name="Nazina T."/>
            <person name="Ivanova A."/>
            <person name="Parshina S."/>
            <person name="Kuever J."/>
            <person name="Muyzer G."/>
            <person name="Plugge C."/>
            <person name="Stams A."/>
            <person name="Woyke T."/>
        </authorList>
    </citation>
    <scope>NUCLEOTIDE SEQUENCE [LARGE SCALE GENOMIC DNA]</scope>
    <source>
        <strain evidence="2">DSM 6115 / VKM B-1805 / 17</strain>
    </source>
</reference>
<accession>A0AAU8PWS5</accession>
<sequence>MKDLLDQIESALDANLYFLALAGSLLIPDICGAAGSKNGRSSREKYINWFAKYASNICPFLSGEDCWRFRCSLLHQGSSQDERSSYCRVLFIEPTATTNVFHCNVLNDALNIDIRIFCLGMVAAARRWLGEVEGTELFKRNMRKFMQRYPNGLAPYIVGVPVIS</sequence>
<gene>
    <name evidence="1" type="ordered locus">Desku_2093</name>
</gene>
<dbReference type="EMBL" id="CP002770">
    <property type="protein sequence ID" value="AEG15639.1"/>
    <property type="molecule type" value="Genomic_DNA"/>
</dbReference>
<dbReference type="AlphaFoldDB" id="A0AAU8PWS5"/>
<dbReference type="KEGG" id="dku:Desku_2093"/>
<dbReference type="Proteomes" id="UP000009229">
    <property type="component" value="Chromosome"/>
</dbReference>
<proteinExistence type="predicted"/>
<keyword evidence="2" id="KW-1185">Reference proteome</keyword>
<dbReference type="RefSeq" id="WP_013823153.1">
    <property type="nucleotide sequence ID" value="NC_015573.1"/>
</dbReference>
<organism evidence="1 2">
    <name type="scientific">Desulfofundulus kuznetsovii (strain DSM 6115 / VKM B-1805 / 17)</name>
    <name type="common">Desulfotomaculum kuznetsovii</name>
    <dbReference type="NCBI Taxonomy" id="760568"/>
    <lineage>
        <taxon>Bacteria</taxon>
        <taxon>Bacillati</taxon>
        <taxon>Bacillota</taxon>
        <taxon>Clostridia</taxon>
        <taxon>Eubacteriales</taxon>
        <taxon>Peptococcaceae</taxon>
        <taxon>Desulfofundulus</taxon>
    </lineage>
</organism>
<name>A0AAU8PWS5_DESK7</name>
<evidence type="ECO:0000313" key="2">
    <source>
        <dbReference type="Proteomes" id="UP000009229"/>
    </source>
</evidence>
<protein>
    <submittedName>
        <fullName evidence="1">Uncharacterized protein</fullName>
    </submittedName>
</protein>
<evidence type="ECO:0000313" key="1">
    <source>
        <dbReference type="EMBL" id="AEG15639.1"/>
    </source>
</evidence>